<dbReference type="GO" id="GO:0020037">
    <property type="term" value="F:heme binding"/>
    <property type="evidence" value="ECO:0007669"/>
    <property type="project" value="InterPro"/>
</dbReference>
<dbReference type="InterPro" id="IPR010255">
    <property type="entry name" value="Haem_peroxidase_sf"/>
</dbReference>
<accession>A0A2A6C268</accession>
<reference evidence="5" key="2">
    <citation type="submission" date="2022-06" db="UniProtKB">
        <authorList>
            <consortium name="EnsemblMetazoa"/>
        </authorList>
    </citation>
    <scope>IDENTIFICATION</scope>
    <source>
        <strain evidence="5">PS312</strain>
    </source>
</reference>
<dbReference type="GO" id="GO:0004601">
    <property type="term" value="F:peroxidase activity"/>
    <property type="evidence" value="ECO:0007669"/>
    <property type="project" value="UniProtKB-KW"/>
</dbReference>
<dbReference type="EnsemblMetazoa" id="PPA05925.1">
    <property type="protein sequence ID" value="PPA05925.1"/>
    <property type="gene ID" value="WBGene00095479"/>
</dbReference>
<keyword evidence="3" id="KW-0560">Oxidoreductase</keyword>
<keyword evidence="6" id="KW-1185">Reference proteome</keyword>
<accession>A0A8R1YDZ7</accession>
<gene>
    <name evidence="5" type="primary">WBGene00095479</name>
</gene>
<dbReference type="Proteomes" id="UP000005239">
    <property type="component" value="Unassembled WGS sequence"/>
</dbReference>
<dbReference type="PANTHER" id="PTHR11475:SF4">
    <property type="entry name" value="CHORION PEROXIDASE"/>
    <property type="match status" value="1"/>
</dbReference>
<dbReference type="AlphaFoldDB" id="A0A2A6C268"/>
<evidence type="ECO:0000256" key="1">
    <source>
        <dbReference type="ARBA" id="ARBA00004613"/>
    </source>
</evidence>
<evidence type="ECO:0000313" key="5">
    <source>
        <dbReference type="EnsemblMetazoa" id="PPA05925.1"/>
    </source>
</evidence>
<dbReference type="InterPro" id="IPR037120">
    <property type="entry name" value="Haem_peroxidase_sf_animal"/>
</dbReference>
<reference evidence="6" key="1">
    <citation type="journal article" date="2008" name="Nat. Genet.">
        <title>The Pristionchus pacificus genome provides a unique perspective on nematode lifestyle and parasitism.</title>
        <authorList>
            <person name="Dieterich C."/>
            <person name="Clifton S.W."/>
            <person name="Schuster L.N."/>
            <person name="Chinwalla A."/>
            <person name="Delehaunty K."/>
            <person name="Dinkelacker I."/>
            <person name="Fulton L."/>
            <person name="Fulton R."/>
            <person name="Godfrey J."/>
            <person name="Minx P."/>
            <person name="Mitreva M."/>
            <person name="Roeseler W."/>
            <person name="Tian H."/>
            <person name="Witte H."/>
            <person name="Yang S.P."/>
            <person name="Wilson R.K."/>
            <person name="Sommer R.J."/>
        </authorList>
    </citation>
    <scope>NUCLEOTIDE SEQUENCE [LARGE SCALE GENOMIC DNA]</scope>
    <source>
        <strain evidence="6">PS312</strain>
    </source>
</reference>
<keyword evidence="3" id="KW-0575">Peroxidase</keyword>
<comment type="subcellular location">
    <subcellularLocation>
        <location evidence="1">Secreted</location>
    </subcellularLocation>
</comment>
<dbReference type="PROSITE" id="PS50292">
    <property type="entry name" value="PEROXIDASE_3"/>
    <property type="match status" value="1"/>
</dbReference>
<evidence type="ECO:0000256" key="4">
    <source>
        <dbReference type="ARBA" id="ARBA00023180"/>
    </source>
</evidence>
<dbReference type="GO" id="GO:0006979">
    <property type="term" value="P:response to oxidative stress"/>
    <property type="evidence" value="ECO:0007669"/>
    <property type="project" value="InterPro"/>
</dbReference>
<keyword evidence="2" id="KW-0964">Secreted</keyword>
<dbReference type="Pfam" id="PF03098">
    <property type="entry name" value="An_peroxidase"/>
    <property type="match status" value="1"/>
</dbReference>
<dbReference type="Gene3D" id="1.10.640.10">
    <property type="entry name" value="Haem peroxidase domain superfamily, animal type"/>
    <property type="match status" value="1"/>
</dbReference>
<evidence type="ECO:0000256" key="2">
    <source>
        <dbReference type="ARBA" id="ARBA00022525"/>
    </source>
</evidence>
<sequence>MRSVFTIVVFLTILALADSLQCYVGRVSLHRSGNREKDVTPVLSKCNPDAKCCKSEMALSGAIWSCATDCPPEGDKCGFEQTSVVSEFAFDDNSINDFDEGEADPLPVDKTVIFAAIDRANLEVEYLHNVTERTAWIDTSRDDFLAWSLLFGPDEDAKKATYGTMVHEKMMRQLVDAGHPMGELMNHAPVDPMKCAKEEVIECVAGKYRSYSGHCNNVMRPNWGAAKEPMRRLLPALYDDDVSAPRSLAIDGSSLPTPSSVSSLFISHSIAPLDSPVSLLFVQWSSFVYDDIAAPIPDHIANGRSAPLPCCRTGFDHPECMAIGKNDSSDLSSVHSYDACRRRSMYDGKKGTEQCTVFVSRCIALIWTIATTESVQGW</sequence>
<dbReference type="InterPro" id="IPR019791">
    <property type="entry name" value="Haem_peroxidase_animal"/>
</dbReference>
<evidence type="ECO:0000313" key="6">
    <source>
        <dbReference type="Proteomes" id="UP000005239"/>
    </source>
</evidence>
<name>A0A2A6C268_PRIPA</name>
<proteinExistence type="predicted"/>
<keyword evidence="4" id="KW-0325">Glycoprotein</keyword>
<dbReference type="GO" id="GO:0005576">
    <property type="term" value="C:extracellular region"/>
    <property type="evidence" value="ECO:0007669"/>
    <property type="project" value="UniProtKB-SubCell"/>
</dbReference>
<evidence type="ECO:0000256" key="3">
    <source>
        <dbReference type="ARBA" id="ARBA00022559"/>
    </source>
</evidence>
<dbReference type="PANTHER" id="PTHR11475">
    <property type="entry name" value="OXIDASE/PEROXIDASE"/>
    <property type="match status" value="1"/>
</dbReference>
<protein>
    <submittedName>
        <fullName evidence="5">Peroxidase</fullName>
    </submittedName>
</protein>
<organism evidence="5 6">
    <name type="scientific">Pristionchus pacificus</name>
    <name type="common">Parasitic nematode worm</name>
    <dbReference type="NCBI Taxonomy" id="54126"/>
    <lineage>
        <taxon>Eukaryota</taxon>
        <taxon>Metazoa</taxon>
        <taxon>Ecdysozoa</taxon>
        <taxon>Nematoda</taxon>
        <taxon>Chromadorea</taxon>
        <taxon>Rhabditida</taxon>
        <taxon>Rhabditina</taxon>
        <taxon>Diplogasteromorpha</taxon>
        <taxon>Diplogasteroidea</taxon>
        <taxon>Neodiplogasteridae</taxon>
        <taxon>Pristionchus</taxon>
    </lineage>
</organism>
<dbReference type="SUPFAM" id="SSF48113">
    <property type="entry name" value="Heme-dependent peroxidases"/>
    <property type="match status" value="1"/>
</dbReference>